<feature type="chain" id="PRO_5040323310" description="alpha-glucosidase" evidence="6">
    <location>
        <begin position="18"/>
        <end position="893"/>
    </location>
</feature>
<comment type="catalytic activity">
    <reaction evidence="1">
        <text>Hydrolysis of terminal, non-reducing (1-&gt;4)-linked alpha-D-glucose residues with release of alpha-D-glucose.</text>
        <dbReference type="EC" id="3.2.1.20"/>
    </reaction>
</comment>
<reference evidence="8" key="1">
    <citation type="submission" date="2022-06" db="EMBL/GenBank/DDBJ databases">
        <title>Complete genome sequences of two strains of the flax pathogen Septoria linicola.</title>
        <authorList>
            <person name="Lapalu N."/>
            <person name="Simon A."/>
            <person name="Demenou B."/>
            <person name="Paumier D."/>
            <person name="Guillot M.-P."/>
            <person name="Gout L."/>
            <person name="Valade R."/>
        </authorList>
    </citation>
    <scope>NUCLEOTIDE SEQUENCE</scope>
    <source>
        <strain evidence="8">SE15195</strain>
    </source>
</reference>
<sequence length="893" mass="98785">MARLASLCATLPVLAVCQQPYYPPGFPPTPILPSSYSYAPSVTPNVMDKTAPDAQTVFPGYKASNIVDNAKGVTADLMLKGPPCSAYGNDIQELSLEVQYQSDQRLAVRIFPKHLTAENSSQYIIPKDYTPLSSQDSGANKDKSDLKFEWSNEPSFQFKVIRKSSNDVLFNTLAIRSYGLAAYIHSFRLGNNFTQAFWNVYNLDNDQTIDSNSHDTHPMYLETRYANGTSASHGVYARNAHGQDWLLQNDKLKYRTIGGSFDLYFLSGPTPSKASIKRAGPNQNWTNLQEVIDLYAAQNIQLESVMCDLDYMKMNRDFTLSPGHYDLEPGREFLARLHANGQHWLPILNPNIYAPNPANASDAYPTYDRGKELDVYIKNKDGGIYYGDMWPGFSAYVDFISPHAQQFWTNEFQEYYKQVEFDGFWLDISDPTSFCTGSCGTGRLNMNPIHVPFALPGDPDTALAVDYRYPEGFEITNATEGASASAAAASQSAAYPTPLVTPTPTVGRTIATPGVRNLTFPPYAINNFLPGHSLVKSVVSPDALHADGSTEHELHNLYGHLSGRVSYNALTTLYNGKRPFYISRSTFAGSGTFGNMYFGIAEALQMSIAGIPYFGVETCGFNGNLDMELCTRWMQLSAWYPFYRNHNDIPQEAYIWATTAESTRRIMNIRYSLLPYTYTLFHKANTAGETVLRALAWEFPNDPSLAAATTVKGVFPGVAEDTIWYDWYNLSKVEVAAGENKTLDAPLLHQPIHIRGGHIVPTQKPGNTTSTSRKNPWSLIVALDKDSKASGELFIDDGISITQEATKNVNLHFQHNVLSAKVKGHYQDGNALANVTIAGISSEPKSILVNCNGKKSSKDVKWDLQGEALYITGLGSATKGGVWSNDLTITLQN</sequence>
<name>A0A9Q9AJL0_9PEZI</name>
<dbReference type="GO" id="GO:0030246">
    <property type="term" value="F:carbohydrate binding"/>
    <property type="evidence" value="ECO:0007669"/>
    <property type="project" value="InterPro"/>
</dbReference>
<organism evidence="8 9">
    <name type="scientific">Septoria linicola</name>
    <dbReference type="NCBI Taxonomy" id="215465"/>
    <lineage>
        <taxon>Eukaryota</taxon>
        <taxon>Fungi</taxon>
        <taxon>Dikarya</taxon>
        <taxon>Ascomycota</taxon>
        <taxon>Pezizomycotina</taxon>
        <taxon>Dothideomycetes</taxon>
        <taxon>Dothideomycetidae</taxon>
        <taxon>Mycosphaerellales</taxon>
        <taxon>Mycosphaerellaceae</taxon>
        <taxon>Septoria</taxon>
    </lineage>
</organism>
<dbReference type="Gene3D" id="2.60.40.1180">
    <property type="entry name" value="Golgi alpha-mannosidase II"/>
    <property type="match status" value="2"/>
</dbReference>
<dbReference type="AlphaFoldDB" id="A0A9Q9AJL0"/>
<evidence type="ECO:0000313" key="8">
    <source>
        <dbReference type="EMBL" id="USW50539.1"/>
    </source>
</evidence>
<dbReference type="Proteomes" id="UP001056384">
    <property type="component" value="Chromosome 3"/>
</dbReference>
<dbReference type="PANTHER" id="PTHR22762">
    <property type="entry name" value="ALPHA-GLUCOSIDASE"/>
    <property type="match status" value="1"/>
</dbReference>
<proteinExistence type="inferred from homology"/>
<dbReference type="Pfam" id="PF01055">
    <property type="entry name" value="Glyco_hydro_31_2nd"/>
    <property type="match status" value="1"/>
</dbReference>
<dbReference type="GO" id="GO:0005975">
    <property type="term" value="P:carbohydrate metabolic process"/>
    <property type="evidence" value="ECO:0007669"/>
    <property type="project" value="InterPro"/>
</dbReference>
<keyword evidence="9" id="KW-1185">Reference proteome</keyword>
<evidence type="ECO:0000259" key="7">
    <source>
        <dbReference type="Pfam" id="PF01055"/>
    </source>
</evidence>
<evidence type="ECO:0000256" key="3">
    <source>
        <dbReference type="ARBA" id="ARBA00012741"/>
    </source>
</evidence>
<comment type="similarity">
    <text evidence="2 5">Belongs to the glycosyl hydrolase 31 family.</text>
</comment>
<evidence type="ECO:0000256" key="4">
    <source>
        <dbReference type="ARBA" id="ARBA00023180"/>
    </source>
</evidence>
<evidence type="ECO:0000256" key="5">
    <source>
        <dbReference type="RuleBase" id="RU361185"/>
    </source>
</evidence>
<dbReference type="CDD" id="cd06602">
    <property type="entry name" value="GH31_MGAM_SI_GAA"/>
    <property type="match status" value="1"/>
</dbReference>
<evidence type="ECO:0000256" key="2">
    <source>
        <dbReference type="ARBA" id="ARBA00007806"/>
    </source>
</evidence>
<dbReference type="EC" id="3.2.1.20" evidence="3"/>
<dbReference type="InterPro" id="IPR017853">
    <property type="entry name" value="GH"/>
</dbReference>
<dbReference type="Gene3D" id="2.60.40.1760">
    <property type="entry name" value="glycosyl hydrolase (family 31)"/>
    <property type="match status" value="1"/>
</dbReference>
<dbReference type="CDD" id="cd14752">
    <property type="entry name" value="GH31_N"/>
    <property type="match status" value="1"/>
</dbReference>
<dbReference type="GO" id="GO:0004558">
    <property type="term" value="F:alpha-1,4-glucosidase activity"/>
    <property type="evidence" value="ECO:0007669"/>
    <property type="project" value="UniProtKB-EC"/>
</dbReference>
<evidence type="ECO:0000256" key="6">
    <source>
        <dbReference type="SAM" id="SignalP"/>
    </source>
</evidence>
<dbReference type="InterPro" id="IPR011013">
    <property type="entry name" value="Gal_mutarotase_sf_dom"/>
</dbReference>
<evidence type="ECO:0000313" key="9">
    <source>
        <dbReference type="Proteomes" id="UP001056384"/>
    </source>
</evidence>
<protein>
    <recommendedName>
        <fullName evidence="3">alpha-glucosidase</fullName>
        <ecNumber evidence="3">3.2.1.20</ecNumber>
    </recommendedName>
</protein>
<keyword evidence="4" id="KW-0325">Glycoprotein</keyword>
<keyword evidence="6" id="KW-0732">Signal</keyword>
<accession>A0A9Q9AJL0</accession>
<dbReference type="Gene3D" id="3.20.20.80">
    <property type="entry name" value="Glycosidases"/>
    <property type="match status" value="2"/>
</dbReference>
<dbReference type="InterPro" id="IPR013780">
    <property type="entry name" value="Glyco_hydro_b"/>
</dbReference>
<evidence type="ECO:0000256" key="1">
    <source>
        <dbReference type="ARBA" id="ARBA00001657"/>
    </source>
</evidence>
<feature type="domain" description="Glycoside hydrolase family 31 TIM barrel" evidence="7">
    <location>
        <begin position="280"/>
        <end position="680"/>
    </location>
</feature>
<dbReference type="InterPro" id="IPR000322">
    <property type="entry name" value="Glyco_hydro_31_TIM"/>
</dbReference>
<keyword evidence="5" id="KW-0326">Glycosidase</keyword>
<feature type="signal peptide" evidence="6">
    <location>
        <begin position="1"/>
        <end position="17"/>
    </location>
</feature>
<gene>
    <name evidence="8" type="ORF">Slin15195_G038580</name>
</gene>
<dbReference type="SUPFAM" id="SSF51445">
    <property type="entry name" value="(Trans)glycosidases"/>
    <property type="match status" value="1"/>
</dbReference>
<dbReference type="PANTHER" id="PTHR22762:SF133">
    <property type="entry name" value="P-TYPE DOMAIN-CONTAINING PROTEIN"/>
    <property type="match status" value="1"/>
</dbReference>
<dbReference type="SUPFAM" id="SSF74650">
    <property type="entry name" value="Galactose mutarotase-like"/>
    <property type="match status" value="1"/>
</dbReference>
<keyword evidence="5 8" id="KW-0378">Hydrolase</keyword>
<dbReference type="EMBL" id="CP099420">
    <property type="protein sequence ID" value="USW50539.1"/>
    <property type="molecule type" value="Genomic_DNA"/>
</dbReference>